<feature type="non-terminal residue" evidence="1">
    <location>
        <position position="132"/>
    </location>
</feature>
<dbReference type="Proteomes" id="UP001066276">
    <property type="component" value="Chromosome 3_2"/>
</dbReference>
<dbReference type="EMBL" id="JANPWB010000006">
    <property type="protein sequence ID" value="KAJ1176430.1"/>
    <property type="molecule type" value="Genomic_DNA"/>
</dbReference>
<evidence type="ECO:0000313" key="2">
    <source>
        <dbReference type="Proteomes" id="UP001066276"/>
    </source>
</evidence>
<dbReference type="AlphaFoldDB" id="A0AAV7TJL4"/>
<accession>A0AAV7TJL4</accession>
<keyword evidence="2" id="KW-1185">Reference proteome</keyword>
<evidence type="ECO:0000313" key="1">
    <source>
        <dbReference type="EMBL" id="KAJ1176430.1"/>
    </source>
</evidence>
<gene>
    <name evidence="1" type="ORF">NDU88_001711</name>
</gene>
<proteinExistence type="predicted"/>
<organism evidence="1 2">
    <name type="scientific">Pleurodeles waltl</name>
    <name type="common">Iberian ribbed newt</name>
    <dbReference type="NCBI Taxonomy" id="8319"/>
    <lineage>
        <taxon>Eukaryota</taxon>
        <taxon>Metazoa</taxon>
        <taxon>Chordata</taxon>
        <taxon>Craniata</taxon>
        <taxon>Vertebrata</taxon>
        <taxon>Euteleostomi</taxon>
        <taxon>Amphibia</taxon>
        <taxon>Batrachia</taxon>
        <taxon>Caudata</taxon>
        <taxon>Salamandroidea</taxon>
        <taxon>Salamandridae</taxon>
        <taxon>Pleurodelinae</taxon>
        <taxon>Pleurodeles</taxon>
    </lineage>
</organism>
<reference evidence="1" key="1">
    <citation type="journal article" date="2022" name="bioRxiv">
        <title>Sequencing and chromosome-scale assembly of the giantPleurodeles waltlgenome.</title>
        <authorList>
            <person name="Brown T."/>
            <person name="Elewa A."/>
            <person name="Iarovenko S."/>
            <person name="Subramanian E."/>
            <person name="Araus A.J."/>
            <person name="Petzold A."/>
            <person name="Susuki M."/>
            <person name="Suzuki K.-i.T."/>
            <person name="Hayashi T."/>
            <person name="Toyoda A."/>
            <person name="Oliveira C."/>
            <person name="Osipova E."/>
            <person name="Leigh N.D."/>
            <person name="Simon A."/>
            <person name="Yun M.H."/>
        </authorList>
    </citation>
    <scope>NUCLEOTIDE SEQUENCE</scope>
    <source>
        <strain evidence="1">20211129_DDA</strain>
        <tissue evidence="1">Liver</tissue>
    </source>
</reference>
<protein>
    <submittedName>
        <fullName evidence="1">Uncharacterized protein</fullName>
    </submittedName>
</protein>
<sequence>MKAARWNWRRYVLRGNRTPSYSPRIPLLAIPDIGRVVGQHRSAVWPTKGIQTIGDIFEGGRFLTYEALASAHDLGQGWFVAYSALHQLKEEPKVRLYLEIAAKYILTDELARPGLAIDSRYGNIALGGDIIR</sequence>
<comment type="caution">
    <text evidence="1">The sequence shown here is derived from an EMBL/GenBank/DDBJ whole genome shotgun (WGS) entry which is preliminary data.</text>
</comment>
<name>A0AAV7TJL4_PLEWA</name>